<keyword evidence="7" id="KW-0548">Nucleotidyltransferase</keyword>
<evidence type="ECO:0000256" key="4">
    <source>
        <dbReference type="ARBA" id="ARBA00022516"/>
    </source>
</evidence>
<feature type="transmembrane region" description="Helical" evidence="13">
    <location>
        <begin position="71"/>
        <end position="91"/>
    </location>
</feature>
<dbReference type="GO" id="GO:0016024">
    <property type="term" value="P:CDP-diacylglycerol biosynthetic process"/>
    <property type="evidence" value="ECO:0007669"/>
    <property type="project" value="TreeGrafter"/>
</dbReference>
<keyword evidence="8 13" id="KW-1133">Transmembrane helix</keyword>
<dbReference type="InterPro" id="IPR000374">
    <property type="entry name" value="PC_trans"/>
</dbReference>
<feature type="transmembrane region" description="Helical" evidence="13">
    <location>
        <begin position="131"/>
        <end position="150"/>
    </location>
</feature>
<dbReference type="PROSITE" id="PS01315">
    <property type="entry name" value="CDS"/>
    <property type="match status" value="1"/>
</dbReference>
<keyword evidence="10 13" id="KW-0472">Membrane</keyword>
<dbReference type="PANTHER" id="PTHR46382:SF1">
    <property type="entry name" value="PHOSPHATIDATE CYTIDYLYLTRANSFERASE"/>
    <property type="match status" value="1"/>
</dbReference>
<comment type="subcellular location">
    <subcellularLocation>
        <location evidence="1">Cell membrane</location>
        <topology evidence="1">Multi-pass membrane protein</topology>
    </subcellularLocation>
</comment>
<feature type="transmembrane region" description="Helical" evidence="13">
    <location>
        <begin position="12"/>
        <end position="36"/>
    </location>
</feature>
<reference evidence="14" key="1">
    <citation type="submission" date="2018-05" db="EMBL/GenBank/DDBJ databases">
        <authorList>
            <person name="Lanie J.A."/>
            <person name="Ng W.-L."/>
            <person name="Kazmierczak K.M."/>
            <person name="Andrzejewski T.M."/>
            <person name="Davidsen T.M."/>
            <person name="Wayne K.J."/>
            <person name="Tettelin H."/>
            <person name="Glass J.I."/>
            <person name="Rusch D."/>
            <person name="Podicherti R."/>
            <person name="Tsui H.-C.T."/>
            <person name="Winkler M.E."/>
        </authorList>
    </citation>
    <scope>NUCLEOTIDE SEQUENCE</scope>
</reference>
<evidence type="ECO:0000256" key="1">
    <source>
        <dbReference type="ARBA" id="ARBA00004651"/>
    </source>
</evidence>
<feature type="transmembrane region" description="Helical" evidence="13">
    <location>
        <begin position="198"/>
        <end position="217"/>
    </location>
</feature>
<proteinExistence type="inferred from homology"/>
<evidence type="ECO:0000256" key="6">
    <source>
        <dbReference type="ARBA" id="ARBA00022692"/>
    </source>
</evidence>
<feature type="transmembrane region" description="Helical" evidence="13">
    <location>
        <begin position="98"/>
        <end position="119"/>
    </location>
</feature>
<evidence type="ECO:0000256" key="2">
    <source>
        <dbReference type="ARBA" id="ARBA00010185"/>
    </source>
</evidence>
<evidence type="ECO:0000256" key="11">
    <source>
        <dbReference type="ARBA" id="ARBA00023209"/>
    </source>
</evidence>
<dbReference type="EMBL" id="UINC01000983">
    <property type="protein sequence ID" value="SUZ66413.1"/>
    <property type="molecule type" value="Genomic_DNA"/>
</dbReference>
<keyword evidence="9" id="KW-0443">Lipid metabolism</keyword>
<evidence type="ECO:0000256" key="8">
    <source>
        <dbReference type="ARBA" id="ARBA00022989"/>
    </source>
</evidence>
<protein>
    <recommendedName>
        <fullName evidence="15">Phosphatidate cytidylyltransferase</fullName>
    </recommendedName>
</protein>
<accession>A0A381PLT5</accession>
<evidence type="ECO:0000256" key="12">
    <source>
        <dbReference type="ARBA" id="ARBA00023264"/>
    </source>
</evidence>
<name>A0A381PLT5_9ZZZZ</name>
<organism evidence="14">
    <name type="scientific">marine metagenome</name>
    <dbReference type="NCBI Taxonomy" id="408172"/>
    <lineage>
        <taxon>unclassified sequences</taxon>
        <taxon>metagenomes</taxon>
        <taxon>ecological metagenomes</taxon>
    </lineage>
</organism>
<keyword evidence="12" id="KW-1208">Phospholipid metabolism</keyword>
<dbReference type="Pfam" id="PF01148">
    <property type="entry name" value="CTP_transf_1"/>
    <property type="match status" value="1"/>
</dbReference>
<dbReference type="GO" id="GO:0004605">
    <property type="term" value="F:phosphatidate cytidylyltransferase activity"/>
    <property type="evidence" value="ECO:0007669"/>
    <property type="project" value="TreeGrafter"/>
</dbReference>
<dbReference type="PANTHER" id="PTHR46382">
    <property type="entry name" value="PHOSPHATIDATE CYTIDYLYLTRANSFERASE"/>
    <property type="match status" value="1"/>
</dbReference>
<feature type="transmembrane region" description="Helical" evidence="13">
    <location>
        <begin position="171"/>
        <end position="192"/>
    </location>
</feature>
<gene>
    <name evidence="14" type="ORF">METZ01_LOCUS19267</name>
</gene>
<evidence type="ECO:0000313" key="14">
    <source>
        <dbReference type="EMBL" id="SUZ66413.1"/>
    </source>
</evidence>
<dbReference type="AlphaFoldDB" id="A0A381PLT5"/>
<feature type="transmembrane region" description="Helical" evidence="13">
    <location>
        <begin position="48"/>
        <end position="65"/>
    </location>
</feature>
<keyword evidence="3" id="KW-1003">Cell membrane</keyword>
<evidence type="ECO:0000256" key="13">
    <source>
        <dbReference type="SAM" id="Phobius"/>
    </source>
</evidence>
<comment type="similarity">
    <text evidence="2">Belongs to the CDS family.</text>
</comment>
<evidence type="ECO:0000256" key="10">
    <source>
        <dbReference type="ARBA" id="ARBA00023136"/>
    </source>
</evidence>
<sequence length="261" mass="27891">VITGLVLGPTVVAAIVFLEPWQLALLFLLIVSLGLYEWAGLSGIPTPFRVVYAFSGALVGIFFWFNPDIWFRIVIAVAAVWAAAAVAVFSFPRLSPLIRAPVVMGSLGWVVCMGAWLAVNVIRQQPDGRWMVLWLIVVIAAADTGAYFAGRRFGSKKLLPNVSPGKTWEGVWGGLVLAVLIGQIVVISSGLISLFGMFGWLTLAVFVVAVSVVGDLFESVVKRISDAKDSGNILPGHGGVLDRIDSLLAAAPLYALVTMLL</sequence>
<feature type="non-terminal residue" evidence="14">
    <location>
        <position position="1"/>
    </location>
</feature>
<keyword evidence="5" id="KW-0808">Transferase</keyword>
<evidence type="ECO:0000256" key="7">
    <source>
        <dbReference type="ARBA" id="ARBA00022695"/>
    </source>
</evidence>
<evidence type="ECO:0008006" key="15">
    <source>
        <dbReference type="Google" id="ProtNLM"/>
    </source>
</evidence>
<keyword evidence="11" id="KW-0594">Phospholipid biosynthesis</keyword>
<evidence type="ECO:0000256" key="5">
    <source>
        <dbReference type="ARBA" id="ARBA00022679"/>
    </source>
</evidence>
<keyword evidence="4" id="KW-0444">Lipid biosynthesis</keyword>
<evidence type="ECO:0000256" key="3">
    <source>
        <dbReference type="ARBA" id="ARBA00022475"/>
    </source>
</evidence>
<evidence type="ECO:0000256" key="9">
    <source>
        <dbReference type="ARBA" id="ARBA00023098"/>
    </source>
</evidence>
<dbReference type="GO" id="GO:0005886">
    <property type="term" value="C:plasma membrane"/>
    <property type="evidence" value="ECO:0007669"/>
    <property type="project" value="UniProtKB-SubCell"/>
</dbReference>
<keyword evidence="6 13" id="KW-0812">Transmembrane</keyword>